<keyword evidence="8" id="KW-1185">Reference proteome</keyword>
<dbReference type="InterPro" id="IPR017871">
    <property type="entry name" value="ABC_transporter-like_CS"/>
</dbReference>
<dbReference type="InterPro" id="IPR027417">
    <property type="entry name" value="P-loop_NTPase"/>
</dbReference>
<dbReference type="PANTHER" id="PTHR42788">
    <property type="entry name" value="TAURINE IMPORT ATP-BINDING PROTEIN-RELATED"/>
    <property type="match status" value="1"/>
</dbReference>
<dbReference type="SMART" id="SM00382">
    <property type="entry name" value="AAA"/>
    <property type="match status" value="1"/>
</dbReference>
<proteinExistence type="inferred from homology"/>
<keyword evidence="5 7" id="KW-0067">ATP-binding</keyword>
<dbReference type="PROSITE" id="PS00211">
    <property type="entry name" value="ABC_TRANSPORTER_1"/>
    <property type="match status" value="1"/>
</dbReference>
<dbReference type="Proteomes" id="UP000216857">
    <property type="component" value="Unassembled WGS sequence"/>
</dbReference>
<dbReference type="PROSITE" id="PS50893">
    <property type="entry name" value="ABC_TRANSPORTER_2"/>
    <property type="match status" value="1"/>
</dbReference>
<name>A0A261RNY0_9BORD</name>
<sequence>MSFITVSGLSKRYGSRHGDVLALRDVDLSIREGEFVSIVGPSGCGKSTLLYLIGGFLQAEQGAIHAAGRPVTGPGVDRGVVFQEYALFPWLTVAGNIEYGLKEAGKPASERERIVRHYVSLIGLAGFENRYPKELSGGMKQRVAIARTLACGPRILLLDEPLGALDAQTREGMQDELLRIWKATSTTVIMITHDVNEAVYLSSRIVVMSRRPGTVVEEFDVDLDHAQGREALMLSDAFNALRNRVWLSVRRQAVADTETHPA</sequence>
<keyword evidence="4" id="KW-0547">Nucleotide-binding</keyword>
<evidence type="ECO:0000256" key="2">
    <source>
        <dbReference type="ARBA" id="ARBA00022448"/>
    </source>
</evidence>
<comment type="caution">
    <text evidence="7">The sequence shown here is derived from an EMBL/GenBank/DDBJ whole genome shotgun (WGS) entry which is preliminary data.</text>
</comment>
<evidence type="ECO:0000256" key="3">
    <source>
        <dbReference type="ARBA" id="ARBA00022475"/>
    </source>
</evidence>
<evidence type="ECO:0000259" key="6">
    <source>
        <dbReference type="PROSITE" id="PS50893"/>
    </source>
</evidence>
<dbReference type="AlphaFoldDB" id="A0A261RNY0"/>
<dbReference type="OrthoDB" id="8683598at2"/>
<dbReference type="InterPro" id="IPR003593">
    <property type="entry name" value="AAA+_ATPase"/>
</dbReference>
<keyword evidence="3" id="KW-1003">Cell membrane</keyword>
<dbReference type="InterPro" id="IPR050166">
    <property type="entry name" value="ABC_transporter_ATP-bind"/>
</dbReference>
<dbReference type="Pfam" id="PF00005">
    <property type="entry name" value="ABC_tran"/>
    <property type="match status" value="1"/>
</dbReference>
<evidence type="ECO:0000256" key="5">
    <source>
        <dbReference type="ARBA" id="ARBA00022840"/>
    </source>
</evidence>
<dbReference type="RefSeq" id="WP_094845832.1">
    <property type="nucleotide sequence ID" value="NZ_NEVJ01000001.1"/>
</dbReference>
<evidence type="ECO:0000313" key="7">
    <source>
        <dbReference type="EMBL" id="OZI26739.1"/>
    </source>
</evidence>
<gene>
    <name evidence="7" type="ORF">CAL26_05310</name>
</gene>
<evidence type="ECO:0000256" key="1">
    <source>
        <dbReference type="ARBA" id="ARBA00005417"/>
    </source>
</evidence>
<accession>A0A261RNY0</accession>
<dbReference type="GO" id="GO:0005524">
    <property type="term" value="F:ATP binding"/>
    <property type="evidence" value="ECO:0007669"/>
    <property type="project" value="UniProtKB-KW"/>
</dbReference>
<organism evidence="7 8">
    <name type="scientific">Bordetella genomosp. 9</name>
    <dbReference type="NCBI Taxonomy" id="1416803"/>
    <lineage>
        <taxon>Bacteria</taxon>
        <taxon>Pseudomonadati</taxon>
        <taxon>Pseudomonadota</taxon>
        <taxon>Betaproteobacteria</taxon>
        <taxon>Burkholderiales</taxon>
        <taxon>Alcaligenaceae</taxon>
        <taxon>Bordetella</taxon>
    </lineage>
</organism>
<dbReference type="SUPFAM" id="SSF52540">
    <property type="entry name" value="P-loop containing nucleoside triphosphate hydrolases"/>
    <property type="match status" value="1"/>
</dbReference>
<evidence type="ECO:0000256" key="4">
    <source>
        <dbReference type="ARBA" id="ARBA00022741"/>
    </source>
</evidence>
<dbReference type="CDD" id="cd03293">
    <property type="entry name" value="ABC_NrtD_SsuB_transporters"/>
    <property type="match status" value="1"/>
</dbReference>
<protein>
    <submittedName>
        <fullName evidence="7">Nitrate ABC transporter ATP-binding protein</fullName>
    </submittedName>
</protein>
<keyword evidence="2" id="KW-0813">Transport</keyword>
<dbReference type="InterPro" id="IPR003439">
    <property type="entry name" value="ABC_transporter-like_ATP-bd"/>
</dbReference>
<feature type="domain" description="ABC transporter" evidence="6">
    <location>
        <begin position="4"/>
        <end position="235"/>
    </location>
</feature>
<dbReference type="Gene3D" id="3.40.50.300">
    <property type="entry name" value="P-loop containing nucleotide triphosphate hydrolases"/>
    <property type="match status" value="1"/>
</dbReference>
<reference evidence="7" key="1">
    <citation type="submission" date="2017-05" db="EMBL/GenBank/DDBJ databases">
        <title>Complete and WGS of Bordetella genogroups.</title>
        <authorList>
            <person name="Spilker T."/>
            <person name="Lipuma J."/>
        </authorList>
    </citation>
    <scope>NUCLEOTIDE SEQUENCE</scope>
    <source>
        <strain evidence="7">AU21707</strain>
    </source>
</reference>
<dbReference type="GO" id="GO:0016887">
    <property type="term" value="F:ATP hydrolysis activity"/>
    <property type="evidence" value="ECO:0007669"/>
    <property type="project" value="InterPro"/>
</dbReference>
<evidence type="ECO:0000313" key="8">
    <source>
        <dbReference type="Proteomes" id="UP000216857"/>
    </source>
</evidence>
<comment type="similarity">
    <text evidence="1">Belongs to the ABC transporter superfamily.</text>
</comment>
<dbReference type="PANTHER" id="PTHR42788:SF13">
    <property type="entry name" value="ALIPHATIC SULFONATES IMPORT ATP-BINDING PROTEIN SSUB"/>
    <property type="match status" value="1"/>
</dbReference>
<dbReference type="EMBL" id="NEVJ01000001">
    <property type="protein sequence ID" value="OZI26739.1"/>
    <property type="molecule type" value="Genomic_DNA"/>
</dbReference>
<keyword evidence="3" id="KW-0472">Membrane</keyword>